<dbReference type="AlphaFoldDB" id="A0AAN7DFU9"/>
<feature type="compositionally biased region" description="Basic and acidic residues" evidence="1">
    <location>
        <begin position="275"/>
        <end position="285"/>
    </location>
</feature>
<feature type="compositionally biased region" description="Basic residues" evidence="1">
    <location>
        <begin position="384"/>
        <end position="393"/>
    </location>
</feature>
<feature type="compositionally biased region" description="Low complexity" evidence="1">
    <location>
        <begin position="366"/>
        <end position="375"/>
    </location>
</feature>
<name>A0AAN7DFU9_9FUNG</name>
<comment type="caution">
    <text evidence="2">The sequence shown here is derived from an EMBL/GenBank/DDBJ whole genome shotgun (WGS) entry which is preliminary data.</text>
</comment>
<reference evidence="2 3" key="1">
    <citation type="submission" date="2022-11" db="EMBL/GenBank/DDBJ databases">
        <title>Mucor velutinosus strain NIH1002 WGS.</title>
        <authorList>
            <person name="Subramanian P."/>
            <person name="Mullikin J.C."/>
            <person name="Segre J.A."/>
            <person name="Zelazny A.M."/>
        </authorList>
    </citation>
    <scope>NUCLEOTIDE SEQUENCE [LARGE SCALE GENOMIC DNA]</scope>
    <source>
        <strain evidence="2 3">NIH1002</strain>
    </source>
</reference>
<dbReference type="SUPFAM" id="SSF49562">
    <property type="entry name" value="C2 domain (Calcium/lipid-binding domain, CaLB)"/>
    <property type="match status" value="1"/>
</dbReference>
<keyword evidence="3" id="KW-1185">Reference proteome</keyword>
<accession>A0AAN7DFU9</accession>
<dbReference type="InterPro" id="IPR052981">
    <property type="entry name" value="Ingression_C2_domain"/>
</dbReference>
<feature type="region of interest" description="Disordered" evidence="1">
    <location>
        <begin position="275"/>
        <end position="399"/>
    </location>
</feature>
<gene>
    <name evidence="2" type="ORF">ATC70_011684</name>
</gene>
<dbReference type="EMBL" id="JASEJX010000014">
    <property type="protein sequence ID" value="KAK4516706.1"/>
    <property type="molecule type" value="Genomic_DNA"/>
</dbReference>
<dbReference type="Proteomes" id="UP001304243">
    <property type="component" value="Unassembled WGS sequence"/>
</dbReference>
<evidence type="ECO:0000313" key="2">
    <source>
        <dbReference type="EMBL" id="KAK4516706.1"/>
    </source>
</evidence>
<dbReference type="RefSeq" id="XP_064683372.1">
    <property type="nucleotide sequence ID" value="XM_064830870.1"/>
</dbReference>
<dbReference type="PANTHER" id="PTHR47052">
    <property type="entry name" value="CONSERVED SERINE PROLINE-RICH PROTEIN (AFU_ORTHOLOGUE AFUA_2G01790)"/>
    <property type="match status" value="1"/>
</dbReference>
<feature type="region of interest" description="Disordered" evidence="1">
    <location>
        <begin position="143"/>
        <end position="226"/>
    </location>
</feature>
<feature type="compositionally biased region" description="Basic residues" evidence="1">
    <location>
        <begin position="350"/>
        <end position="362"/>
    </location>
</feature>
<feature type="compositionally biased region" description="Low complexity" evidence="1">
    <location>
        <begin position="200"/>
        <end position="211"/>
    </location>
</feature>
<dbReference type="PANTHER" id="PTHR47052:SF3">
    <property type="entry name" value="INGRESSION PROTEIN 1"/>
    <property type="match status" value="1"/>
</dbReference>
<evidence type="ECO:0000256" key="1">
    <source>
        <dbReference type="SAM" id="MobiDB-lite"/>
    </source>
</evidence>
<dbReference type="Gene3D" id="2.60.40.150">
    <property type="entry name" value="C2 domain"/>
    <property type="match status" value="1"/>
</dbReference>
<dbReference type="InterPro" id="IPR035892">
    <property type="entry name" value="C2_domain_sf"/>
</dbReference>
<feature type="compositionally biased region" description="Polar residues" evidence="1">
    <location>
        <begin position="170"/>
        <end position="181"/>
    </location>
</feature>
<proteinExistence type="predicted"/>
<evidence type="ECO:0000313" key="3">
    <source>
        <dbReference type="Proteomes" id="UP001304243"/>
    </source>
</evidence>
<sequence>MAVGKLTVSPETIRGFPSAGYEDSKLFVGCFIRESEKHRTHSVNGPEPFWKNSLDVTVPEGENYLNIEVVNEGPNNGGIVATAKVALNQVYSQGHESKWIQLNSNQGRSYGELKLNLTFNGTSSVSSVTSSFGDMNLAGGQHASYQQTTTHSYSTSHSQSDSRQSSFSSLGPSNPIPQNYGSGAPPPFTPPAAVSYPEKSGNNSMPGSNNSYVGTPTAGGLVGTDGVVNPETMSKGEFEEAKARGTIPTWAKYGGGALAGAAALGLAAWGTHELKEHFDEKKKKEEEDEKKHKKDEKPFVPPSGYLQQQQPQQPYTIHNQQHNQEHQPKQYPAPPQQHVSSGNKGDCHKKDKKEKKKSKKHGGSGSDSSSSSSDSDSSDDERKGKKHDKHHKRRDNEWH</sequence>
<dbReference type="GeneID" id="89955370"/>
<feature type="compositionally biased region" description="Low complexity" evidence="1">
    <location>
        <begin position="144"/>
        <end position="169"/>
    </location>
</feature>
<evidence type="ECO:0008006" key="4">
    <source>
        <dbReference type="Google" id="ProtNLM"/>
    </source>
</evidence>
<protein>
    <recommendedName>
        <fullName evidence="4">C2 domain-containing protein</fullName>
    </recommendedName>
</protein>
<organism evidence="2 3">
    <name type="scientific">Mucor velutinosus</name>
    <dbReference type="NCBI Taxonomy" id="708070"/>
    <lineage>
        <taxon>Eukaryota</taxon>
        <taxon>Fungi</taxon>
        <taxon>Fungi incertae sedis</taxon>
        <taxon>Mucoromycota</taxon>
        <taxon>Mucoromycotina</taxon>
        <taxon>Mucoromycetes</taxon>
        <taxon>Mucorales</taxon>
        <taxon>Mucorineae</taxon>
        <taxon>Mucoraceae</taxon>
        <taxon>Mucor</taxon>
    </lineage>
</organism>